<keyword evidence="2" id="KW-1185">Reference proteome</keyword>
<accession>K6XG78</accession>
<evidence type="ECO:0000313" key="2">
    <source>
        <dbReference type="Proteomes" id="UP000008366"/>
    </source>
</evidence>
<comment type="caution">
    <text evidence="1">The sequence shown here is derived from an EMBL/GenBank/DDBJ whole genome shotgun (WGS) entry which is preliminary data.</text>
</comment>
<evidence type="ECO:0008006" key="3">
    <source>
        <dbReference type="Google" id="ProtNLM"/>
    </source>
</evidence>
<dbReference type="eggNOG" id="COG5340">
    <property type="taxonomic scope" value="Bacteria"/>
</dbReference>
<dbReference type="InterPro" id="IPR011335">
    <property type="entry name" value="Restrct_endonuc-II-like"/>
</dbReference>
<reference evidence="1 2" key="1">
    <citation type="submission" date="2012-08" db="EMBL/GenBank/DDBJ databases">
        <title>Whole genome shotgun sequence of Kineosphaera limosa NBRC 100340.</title>
        <authorList>
            <person name="Yoshida I."/>
            <person name="Isaki S."/>
            <person name="Hosoyama A."/>
            <person name="Tsuchikane K."/>
            <person name="Katsumata H."/>
            <person name="Ando Y."/>
            <person name="Ohji S."/>
            <person name="Hamada M."/>
            <person name="Tamura T."/>
            <person name="Yamazoe A."/>
            <person name="Yamazaki S."/>
            <person name="Fujita N."/>
        </authorList>
    </citation>
    <scope>NUCLEOTIDE SEQUENCE [LARGE SCALE GENOMIC DNA]</scope>
    <source>
        <strain evidence="1 2">NBRC 100340</strain>
    </source>
</reference>
<dbReference type="RefSeq" id="WP_006594341.1">
    <property type="nucleotide sequence ID" value="NZ_BAHD01000083.1"/>
</dbReference>
<gene>
    <name evidence="1" type="ORF">KILIM_083_00050</name>
</gene>
<dbReference type="AlphaFoldDB" id="K6XG78"/>
<evidence type="ECO:0000313" key="1">
    <source>
        <dbReference type="EMBL" id="GAB97809.1"/>
    </source>
</evidence>
<dbReference type="Proteomes" id="UP000008366">
    <property type="component" value="Unassembled WGS sequence"/>
</dbReference>
<sequence length="322" mass="35078">MDPIDRLAKAHDDVFSVADAAAVGVGSDILDAAVRTRRLVRLARGWYAPLESLRGIGDEGRHRLRIRAAVGRIGRGTVATHHSALLAYGLPLFEADLGVVHVGSTATKRTRHISGRMQHRLPQGTPVSRVGLIPTVTPAVAIVQTGLHNGVRAGLVAADAARRALDPELNSTVVASAGASSTAIDDALRLYRRAPGVVALARTLERTDPHAESVGESLLRYDLWTLGVAVESQFKISIGRATHRADFRVIGTRMLIEFDGLVKLEDPTEQRRADERERAMRRDRWIIVRFTWPELGNLTLISQRLAAEAASHGLAWPVRRAT</sequence>
<dbReference type="STRING" id="1184609.KILIM_083_00050"/>
<name>K6XG78_9MICO</name>
<protein>
    <recommendedName>
        <fullName evidence="3">DUF559 domain-containing protein</fullName>
    </recommendedName>
</protein>
<dbReference type="OrthoDB" id="5176673at2"/>
<dbReference type="SUPFAM" id="SSF52980">
    <property type="entry name" value="Restriction endonuclease-like"/>
    <property type="match status" value="1"/>
</dbReference>
<dbReference type="EMBL" id="BAHD01000083">
    <property type="protein sequence ID" value="GAB97809.1"/>
    <property type="molecule type" value="Genomic_DNA"/>
</dbReference>
<proteinExistence type="predicted"/>
<organism evidence="1 2">
    <name type="scientific">Kineosphaera limosa NBRC 100340</name>
    <dbReference type="NCBI Taxonomy" id="1184609"/>
    <lineage>
        <taxon>Bacteria</taxon>
        <taxon>Bacillati</taxon>
        <taxon>Actinomycetota</taxon>
        <taxon>Actinomycetes</taxon>
        <taxon>Micrococcales</taxon>
        <taxon>Dermatophilaceae</taxon>
        <taxon>Kineosphaera</taxon>
    </lineage>
</organism>